<dbReference type="EMBL" id="CP001739">
    <property type="protein sequence ID" value="ACZ09110.1"/>
    <property type="molecule type" value="Genomic_DNA"/>
</dbReference>
<evidence type="ECO:0000313" key="2">
    <source>
        <dbReference type="Proteomes" id="UP000000845"/>
    </source>
</evidence>
<keyword evidence="2" id="KW-1185">Reference proteome</keyword>
<dbReference type="Proteomes" id="UP000000845">
    <property type="component" value="Chromosome"/>
</dbReference>
<dbReference type="STRING" id="526218.Sterm_2256"/>
<reference evidence="2" key="1">
    <citation type="submission" date="2009-09" db="EMBL/GenBank/DDBJ databases">
        <title>The complete chromosome of Sebaldella termitidis ATCC 33386.</title>
        <authorList>
            <consortium name="US DOE Joint Genome Institute (JGI-PGF)"/>
            <person name="Lucas S."/>
            <person name="Copeland A."/>
            <person name="Lapidus A."/>
            <person name="Glavina del Rio T."/>
            <person name="Dalin E."/>
            <person name="Tice H."/>
            <person name="Bruce D."/>
            <person name="Goodwin L."/>
            <person name="Pitluck S."/>
            <person name="Kyrpides N."/>
            <person name="Mavromatis K."/>
            <person name="Ivanova N."/>
            <person name="Mikhailova N."/>
            <person name="Sims D."/>
            <person name="Meincke L."/>
            <person name="Brettin T."/>
            <person name="Detter J.C."/>
            <person name="Han C."/>
            <person name="Larimer F."/>
            <person name="Land M."/>
            <person name="Hauser L."/>
            <person name="Markowitz V."/>
            <person name="Cheng J.F."/>
            <person name="Hugenholtz P."/>
            <person name="Woyke T."/>
            <person name="Wu D."/>
            <person name="Eisen J.A."/>
        </authorList>
    </citation>
    <scope>NUCLEOTIDE SEQUENCE [LARGE SCALE GENOMIC DNA]</scope>
    <source>
        <strain evidence="2">ATCC 33386 / NCTC 11300</strain>
    </source>
</reference>
<protein>
    <submittedName>
        <fullName evidence="1">Uncharacterized protein</fullName>
    </submittedName>
</protein>
<name>D1AKJ4_SEBTE</name>
<reference evidence="1 2" key="2">
    <citation type="journal article" date="2010" name="Stand. Genomic Sci.">
        <title>Complete genome sequence of Sebaldella termitidis type strain (NCTC 11300).</title>
        <authorList>
            <person name="Harmon-Smith M."/>
            <person name="Celia L."/>
            <person name="Chertkov O."/>
            <person name="Lapidus A."/>
            <person name="Copeland A."/>
            <person name="Glavina Del Rio T."/>
            <person name="Nolan M."/>
            <person name="Lucas S."/>
            <person name="Tice H."/>
            <person name="Cheng J.F."/>
            <person name="Han C."/>
            <person name="Detter J.C."/>
            <person name="Bruce D."/>
            <person name="Goodwin L."/>
            <person name="Pitluck S."/>
            <person name="Pati A."/>
            <person name="Liolios K."/>
            <person name="Ivanova N."/>
            <person name="Mavromatis K."/>
            <person name="Mikhailova N."/>
            <person name="Chen A."/>
            <person name="Palaniappan K."/>
            <person name="Land M."/>
            <person name="Hauser L."/>
            <person name="Chang Y.J."/>
            <person name="Jeffries C.D."/>
            <person name="Brettin T."/>
            <person name="Goker M."/>
            <person name="Beck B."/>
            <person name="Bristow J."/>
            <person name="Eisen J.A."/>
            <person name="Markowitz V."/>
            <person name="Hugenholtz P."/>
            <person name="Kyrpides N.C."/>
            <person name="Klenk H.P."/>
            <person name="Chen F."/>
        </authorList>
    </citation>
    <scope>NUCLEOTIDE SEQUENCE [LARGE SCALE GENOMIC DNA]</scope>
    <source>
        <strain evidence="2">ATCC 33386 / NCTC 11300</strain>
    </source>
</reference>
<proteinExistence type="predicted"/>
<dbReference type="AlphaFoldDB" id="D1AKJ4"/>
<gene>
    <name evidence="1" type="ordered locus">Sterm_2256</name>
</gene>
<accession>D1AKJ4</accession>
<dbReference type="KEGG" id="str:Sterm_2256"/>
<evidence type="ECO:0000313" key="1">
    <source>
        <dbReference type="EMBL" id="ACZ09110.1"/>
    </source>
</evidence>
<organism evidence="1 2">
    <name type="scientific">Sebaldella termitidis (strain ATCC 33386 / NCTC 11300)</name>
    <dbReference type="NCBI Taxonomy" id="526218"/>
    <lineage>
        <taxon>Bacteria</taxon>
        <taxon>Fusobacteriati</taxon>
        <taxon>Fusobacteriota</taxon>
        <taxon>Fusobacteriia</taxon>
        <taxon>Fusobacteriales</taxon>
        <taxon>Leptotrichiaceae</taxon>
        <taxon>Sebaldella</taxon>
    </lineage>
</organism>
<dbReference type="HOGENOM" id="CLU_2234707_0_0_0"/>
<dbReference type="RefSeq" id="WP_012861704.1">
    <property type="nucleotide sequence ID" value="NC_013517.1"/>
</dbReference>
<sequence>MKKGIFLLALITGAAAFSNCDAKAEKLLNTVIKDKLIVSKNDNLKYYSPEKDGPGYYKYQIFEDHDTHTVNRAYIELDMKTGTAYKMNIADDKLEKIYQDKSSVCK</sequence>